<dbReference type="InterPro" id="IPR015424">
    <property type="entry name" value="PyrdxlP-dep_Trfase"/>
</dbReference>
<dbReference type="InterPro" id="IPR015421">
    <property type="entry name" value="PyrdxlP-dep_Trfase_major"/>
</dbReference>
<dbReference type="InParanoid" id="M1Z846"/>
<protein>
    <submittedName>
        <fullName evidence="4">Glutamine--scyllo-inositol transaminase</fullName>
        <ecNumber evidence="4">2.6.1.50</ecNumber>
    </submittedName>
</protein>
<dbReference type="STRING" id="1266370.NITGR_10018"/>
<dbReference type="PANTHER" id="PTHR30244">
    <property type="entry name" value="TRANSAMINASE"/>
    <property type="match status" value="1"/>
</dbReference>
<keyword evidence="4" id="KW-0808">Transferase</keyword>
<keyword evidence="1 3" id="KW-0663">Pyridoxal phosphate</keyword>
<proteinExistence type="inferred from homology"/>
<dbReference type="EMBL" id="CAQJ01000001">
    <property type="protein sequence ID" value="CCQ89161.1"/>
    <property type="molecule type" value="Genomic_DNA"/>
</dbReference>
<keyword evidence="5" id="KW-1185">Reference proteome</keyword>
<dbReference type="Proteomes" id="UP000011704">
    <property type="component" value="Unassembled WGS sequence"/>
</dbReference>
<comment type="similarity">
    <text evidence="2 3">Belongs to the DegT/DnrJ/EryC1 family.</text>
</comment>
<dbReference type="CDD" id="cd00616">
    <property type="entry name" value="AHBA_syn"/>
    <property type="match status" value="1"/>
</dbReference>
<evidence type="ECO:0000313" key="5">
    <source>
        <dbReference type="Proteomes" id="UP000011704"/>
    </source>
</evidence>
<dbReference type="GO" id="GO:0000271">
    <property type="term" value="P:polysaccharide biosynthetic process"/>
    <property type="evidence" value="ECO:0007669"/>
    <property type="project" value="TreeGrafter"/>
</dbReference>
<organism evidence="4 5">
    <name type="scientific">Nitrospina gracilis (strain 3/211)</name>
    <dbReference type="NCBI Taxonomy" id="1266370"/>
    <lineage>
        <taxon>Bacteria</taxon>
        <taxon>Pseudomonadati</taxon>
        <taxon>Nitrospinota/Tectimicrobiota group</taxon>
        <taxon>Nitrospinota</taxon>
        <taxon>Nitrospinia</taxon>
        <taxon>Nitrospinales</taxon>
        <taxon>Nitrospinaceae</taxon>
        <taxon>Nitrospina</taxon>
    </lineage>
</organism>
<dbReference type="FunFam" id="3.40.640.10:FF:000089">
    <property type="entry name" value="Aminotransferase, DegT/DnrJ/EryC1/StrS family"/>
    <property type="match status" value="1"/>
</dbReference>
<evidence type="ECO:0000256" key="1">
    <source>
        <dbReference type="ARBA" id="ARBA00022898"/>
    </source>
</evidence>
<dbReference type="HOGENOM" id="CLU_033332_6_2_0"/>
<name>M1Z846_NITG3</name>
<dbReference type="Gene3D" id="3.90.1150.10">
    <property type="entry name" value="Aspartate Aminotransferase, domain 1"/>
    <property type="match status" value="1"/>
</dbReference>
<dbReference type="PANTHER" id="PTHR30244:SF36">
    <property type="entry name" value="3-OXO-GLUCOSE-6-PHOSPHATE:GLUTAMATE AMINOTRANSFERASE"/>
    <property type="match status" value="1"/>
</dbReference>
<reference evidence="4 5" key="1">
    <citation type="journal article" date="2013" name="Front. Microbiol.">
        <title>The genome of Nitrospina gracilis illuminates the metabolism and evolution of the major marine nitrite oxidizer.</title>
        <authorList>
            <person name="Luecker S."/>
            <person name="Nowka B."/>
            <person name="Rattei T."/>
            <person name="Spieck E."/>
            <person name="and Daims H."/>
        </authorList>
    </citation>
    <scope>NUCLEOTIDE SEQUENCE [LARGE SCALE GENOMIC DNA]</scope>
    <source>
        <strain evidence="4 5">3/211</strain>
    </source>
</reference>
<dbReference type="GO" id="GO:0047310">
    <property type="term" value="F:glutamine-scyllo-inositol transaminase activity"/>
    <property type="evidence" value="ECO:0007669"/>
    <property type="project" value="UniProtKB-EC"/>
</dbReference>
<dbReference type="AlphaFoldDB" id="M1Z846"/>
<dbReference type="SUPFAM" id="SSF53383">
    <property type="entry name" value="PLP-dependent transferases"/>
    <property type="match status" value="1"/>
</dbReference>
<gene>
    <name evidence="4" type="ORF">NITGR_10018</name>
</gene>
<dbReference type="GO" id="GO:0030170">
    <property type="term" value="F:pyridoxal phosphate binding"/>
    <property type="evidence" value="ECO:0007669"/>
    <property type="project" value="TreeGrafter"/>
</dbReference>
<dbReference type="InterPro" id="IPR015422">
    <property type="entry name" value="PyrdxlP-dep_Trfase_small"/>
</dbReference>
<dbReference type="Gene3D" id="3.40.640.10">
    <property type="entry name" value="Type I PLP-dependent aspartate aminotransferase-like (Major domain)"/>
    <property type="match status" value="1"/>
</dbReference>
<dbReference type="RefSeq" id="WP_005005295.1">
    <property type="nucleotide sequence ID" value="NZ_HG422173.1"/>
</dbReference>
<evidence type="ECO:0000256" key="2">
    <source>
        <dbReference type="ARBA" id="ARBA00037999"/>
    </source>
</evidence>
<dbReference type="InterPro" id="IPR000653">
    <property type="entry name" value="DegT/StrS_aminotransferase"/>
</dbReference>
<dbReference type="FunCoup" id="M1Z846">
    <property type="interactions" value="483"/>
</dbReference>
<dbReference type="EC" id="2.6.1.50" evidence="4"/>
<evidence type="ECO:0000256" key="3">
    <source>
        <dbReference type="RuleBase" id="RU004508"/>
    </source>
</evidence>
<accession>M1Z846</accession>
<dbReference type="Pfam" id="PF01041">
    <property type="entry name" value="DegT_DnrJ_EryC1"/>
    <property type="match status" value="1"/>
</dbReference>
<keyword evidence="4" id="KW-0032">Aminotransferase</keyword>
<evidence type="ECO:0000313" key="4">
    <source>
        <dbReference type="EMBL" id="CCQ89161.1"/>
    </source>
</evidence>
<comment type="caution">
    <text evidence="4">The sequence shown here is derived from an EMBL/GenBank/DDBJ whole genome shotgun (WGS) entry which is preliminary data.</text>
</comment>
<sequence>MSTAHPQTLYQALLAMQFLLFDDYVIHAVQNQDTQVLERCNRRDMQAWVMASSVPLILERLSATGKADESRKALGDFLSAVTLMPVTGEELKSGLKSDAPAYSHALALELAARHKLQGIVTTQPAAFPKSDIPVVTPEQLDGVLAQAQQPEPAVPLLNILATYPQIMEGAEAAWMSVIRSGYFILGPQVEQLEKEMAAYCGVTNAVGVSSGTDALLLALMTADIGEGDEVITTPFTFFATAGSISRTGAKPVFVDIEPDSFNIDPKKIESAITPNTRAIMPVHLYGQCADMDAINAIAQKHNLLVFEDAAQASGATYKGKQAGSMGDFGCYSFFPTKNLGSFGDGGMVTVRDADLFEKCKILRVHGGAPKYYHKLIGGNFRIDALQAAVLRAKLPFLDTWLGFRRANAQRYTKLFTEAGLDSVIGLPPEVVPGHTFNQYCIRVKDGKRDALRAALAEKKIMTEIYYPVPLHLQECFADLGHKKGDFPVSEQAADEVLALPAANEVTETQQKHVVATIRAFFK</sequence>